<accession>A0A835H5Q8</accession>
<evidence type="ECO:0000313" key="3">
    <source>
        <dbReference type="Proteomes" id="UP000631114"/>
    </source>
</evidence>
<gene>
    <name evidence="2" type="ORF">IFM89_020331</name>
</gene>
<dbReference type="InterPro" id="IPR042178">
    <property type="entry name" value="Serpin_sf_1"/>
</dbReference>
<dbReference type="OrthoDB" id="910234at2759"/>
<name>A0A835H5Q8_9MAGN</name>
<reference evidence="2 3" key="1">
    <citation type="submission" date="2020-10" db="EMBL/GenBank/DDBJ databases">
        <title>The Coptis chinensis genome and diversification of protoberbering-type alkaloids.</title>
        <authorList>
            <person name="Wang B."/>
            <person name="Shu S."/>
            <person name="Song C."/>
            <person name="Liu Y."/>
        </authorList>
    </citation>
    <scope>NUCLEOTIDE SEQUENCE [LARGE SCALE GENOMIC DNA]</scope>
    <source>
        <strain evidence="2">HL-2020</strain>
        <tissue evidence="2">Leaf</tissue>
    </source>
</reference>
<dbReference type="Proteomes" id="UP000631114">
    <property type="component" value="Unassembled WGS sequence"/>
</dbReference>
<comment type="caution">
    <text evidence="2">The sequence shown here is derived from an EMBL/GenBank/DDBJ whole genome shotgun (WGS) entry which is preliminary data.</text>
</comment>
<evidence type="ECO:0000256" key="1">
    <source>
        <dbReference type="ARBA" id="ARBA00009500"/>
    </source>
</evidence>
<evidence type="ECO:0000313" key="2">
    <source>
        <dbReference type="EMBL" id="KAF9593121.1"/>
    </source>
</evidence>
<dbReference type="EMBL" id="JADFTS010000008">
    <property type="protein sequence ID" value="KAF9593121.1"/>
    <property type="molecule type" value="Genomic_DNA"/>
</dbReference>
<dbReference type="SUPFAM" id="SSF56574">
    <property type="entry name" value="Serpins"/>
    <property type="match status" value="1"/>
</dbReference>
<dbReference type="Gene3D" id="3.30.497.10">
    <property type="entry name" value="Antithrombin, subunit I, domain 2"/>
    <property type="match status" value="1"/>
</dbReference>
<sequence length="156" mass="17410">MSENLNLLNAVAAEQVDTVTGSTTGGSILSFAGGVWIDQSLVLYPAFKTTAETIYKAKAESVDYPTCEFDEMVLDLKPSAPLIHSEARFTTNHTLKLMRKELKLLLLLLFRAVLRVHGELSVNLLISWQIIRMFMVRDDKSGMVLFMGHVINPLLN</sequence>
<comment type="similarity">
    <text evidence="1">Belongs to the serpin family.</text>
</comment>
<protein>
    <submittedName>
        <fullName evidence="2">Uncharacterized protein</fullName>
    </submittedName>
</protein>
<organism evidence="2 3">
    <name type="scientific">Coptis chinensis</name>
    <dbReference type="NCBI Taxonomy" id="261450"/>
    <lineage>
        <taxon>Eukaryota</taxon>
        <taxon>Viridiplantae</taxon>
        <taxon>Streptophyta</taxon>
        <taxon>Embryophyta</taxon>
        <taxon>Tracheophyta</taxon>
        <taxon>Spermatophyta</taxon>
        <taxon>Magnoliopsida</taxon>
        <taxon>Ranunculales</taxon>
        <taxon>Ranunculaceae</taxon>
        <taxon>Coptidoideae</taxon>
        <taxon>Coptis</taxon>
    </lineage>
</organism>
<dbReference type="AlphaFoldDB" id="A0A835H5Q8"/>
<dbReference type="InterPro" id="IPR036186">
    <property type="entry name" value="Serpin_sf"/>
</dbReference>
<proteinExistence type="inferred from homology"/>
<keyword evidence="3" id="KW-1185">Reference proteome</keyword>